<reference evidence="1" key="2">
    <citation type="journal article" date="2022" name="Syst. Appl. Microbiol.">
        <title>Physiological and genomic characterisation of Luteimonas fraxinea sp. nov., a bacterial species associated with trees tolerant to ash dieback.</title>
        <authorList>
            <person name="Ulrich K."/>
            <person name="Becker R."/>
            <person name="Behrendt U."/>
            <person name="Kube M."/>
            <person name="Schneck V."/>
            <person name="Ulrich A."/>
        </authorList>
    </citation>
    <scope>NUCLEOTIDE SEQUENCE</scope>
    <source>
        <strain evidence="1">A1P009</strain>
    </source>
</reference>
<evidence type="ECO:0000313" key="2">
    <source>
        <dbReference type="Proteomes" id="UP001430360"/>
    </source>
</evidence>
<comment type="caution">
    <text evidence="1">The sequence shown here is derived from an EMBL/GenBank/DDBJ whole genome shotgun (WGS) entry which is preliminary data.</text>
</comment>
<organism evidence="1 2">
    <name type="scientific">Luteimonas fraxinea</name>
    <dbReference type="NCBI Taxonomy" id="2901869"/>
    <lineage>
        <taxon>Bacteria</taxon>
        <taxon>Pseudomonadati</taxon>
        <taxon>Pseudomonadota</taxon>
        <taxon>Gammaproteobacteria</taxon>
        <taxon>Lysobacterales</taxon>
        <taxon>Lysobacteraceae</taxon>
        <taxon>Luteimonas</taxon>
    </lineage>
</organism>
<protein>
    <submittedName>
        <fullName evidence="1">Uncharacterized protein</fullName>
    </submittedName>
</protein>
<dbReference type="EMBL" id="JAJQKU010000003">
    <property type="protein sequence ID" value="MCD9097680.1"/>
    <property type="molecule type" value="Genomic_DNA"/>
</dbReference>
<keyword evidence="2" id="KW-1185">Reference proteome</keyword>
<proteinExistence type="predicted"/>
<accession>A0ABS8UDW1</accession>
<dbReference type="Proteomes" id="UP001430360">
    <property type="component" value="Unassembled WGS sequence"/>
</dbReference>
<evidence type="ECO:0000313" key="1">
    <source>
        <dbReference type="EMBL" id="MCD9097680.1"/>
    </source>
</evidence>
<gene>
    <name evidence="1" type="ORF">LTT95_12095</name>
</gene>
<dbReference type="RefSeq" id="WP_232136765.1">
    <property type="nucleotide sequence ID" value="NZ_CP089507.1"/>
</dbReference>
<name>A0ABS8UDW1_9GAMM</name>
<reference evidence="1" key="1">
    <citation type="submission" date="2021-12" db="EMBL/GenBank/DDBJ databases">
        <authorList>
            <person name="Ulrich A."/>
        </authorList>
    </citation>
    <scope>NUCLEOTIDE SEQUENCE</scope>
    <source>
        <strain evidence="1">A1P009</strain>
    </source>
</reference>
<sequence>MTSQGGDFVTAASGTMLEPGSRVMLAENSTATLVYSNGCTQPLTAAGVYGVPATCVPTATARGATATGVDVKGALIVAGTGAIVAAGLASMDDVDARPPPAPISR</sequence>